<dbReference type="OrthoDB" id="3060772at2759"/>
<keyword evidence="3" id="KW-1185">Reference proteome</keyword>
<dbReference type="Proteomes" id="UP000717328">
    <property type="component" value="Unassembled WGS sequence"/>
</dbReference>
<evidence type="ECO:0000256" key="1">
    <source>
        <dbReference type="SAM" id="MobiDB-lite"/>
    </source>
</evidence>
<comment type="caution">
    <text evidence="2">The sequence shown here is derived from an EMBL/GenBank/DDBJ whole genome shotgun (WGS) entry which is preliminary data.</text>
</comment>
<reference evidence="2" key="1">
    <citation type="submission" date="2021-02" db="EMBL/GenBank/DDBJ databases">
        <authorList>
            <person name="Nieuwenhuis M."/>
            <person name="Van De Peppel L.J.J."/>
        </authorList>
    </citation>
    <scope>NUCLEOTIDE SEQUENCE</scope>
    <source>
        <strain evidence="2">D49</strain>
    </source>
</reference>
<feature type="non-terminal residue" evidence="2">
    <location>
        <position position="1"/>
    </location>
</feature>
<protein>
    <submittedName>
        <fullName evidence="2">Uncharacterized protein</fullName>
    </submittedName>
</protein>
<reference evidence="2" key="2">
    <citation type="submission" date="2021-10" db="EMBL/GenBank/DDBJ databases">
        <title>Phylogenomics reveals ancestral predisposition of the termite-cultivated fungus Termitomyces towards a domesticated lifestyle.</title>
        <authorList>
            <person name="Auxier B."/>
            <person name="Grum-Grzhimaylo A."/>
            <person name="Cardenas M.E."/>
            <person name="Lodge J.D."/>
            <person name="Laessoe T."/>
            <person name="Pedersen O."/>
            <person name="Smith M.E."/>
            <person name="Kuyper T.W."/>
            <person name="Franco-Molano E.A."/>
            <person name="Baroni T.J."/>
            <person name="Aanen D.K."/>
        </authorList>
    </citation>
    <scope>NUCLEOTIDE SEQUENCE</scope>
    <source>
        <strain evidence="2">D49</strain>
    </source>
</reference>
<organism evidence="2 3">
    <name type="scientific">Sphagnurus paluster</name>
    <dbReference type="NCBI Taxonomy" id="117069"/>
    <lineage>
        <taxon>Eukaryota</taxon>
        <taxon>Fungi</taxon>
        <taxon>Dikarya</taxon>
        <taxon>Basidiomycota</taxon>
        <taxon>Agaricomycotina</taxon>
        <taxon>Agaricomycetes</taxon>
        <taxon>Agaricomycetidae</taxon>
        <taxon>Agaricales</taxon>
        <taxon>Tricholomatineae</taxon>
        <taxon>Lyophyllaceae</taxon>
        <taxon>Sphagnurus</taxon>
    </lineage>
</organism>
<dbReference type="AlphaFoldDB" id="A0A9P7GGC3"/>
<sequence>GYVETAKKVKVTAQAAGKSLAQRIPAHALVYLRNVSKAYVAVIPGAEIFVDSTFDCLEEVVNENSEEASAIVLQTLQEVQSVVNTKQEGLPAATEIVTILKKHLGELHAVGRMGSDTFGSWLEKVPGVGQKLEELRAQAESHVSEINLYDQHCADIVLKARTMAHEARQGSPGETLKQVSSFLKEKTSAWHRKESSTDGLVREESSK</sequence>
<gene>
    <name evidence="2" type="ORF">H0H81_003853</name>
</gene>
<evidence type="ECO:0000313" key="2">
    <source>
        <dbReference type="EMBL" id="KAG5649446.1"/>
    </source>
</evidence>
<evidence type="ECO:0000313" key="3">
    <source>
        <dbReference type="Proteomes" id="UP000717328"/>
    </source>
</evidence>
<name>A0A9P7GGC3_9AGAR</name>
<accession>A0A9P7GGC3</accession>
<feature type="region of interest" description="Disordered" evidence="1">
    <location>
        <begin position="184"/>
        <end position="207"/>
    </location>
</feature>
<proteinExistence type="predicted"/>
<dbReference type="EMBL" id="JABCKI010001002">
    <property type="protein sequence ID" value="KAG5649446.1"/>
    <property type="molecule type" value="Genomic_DNA"/>
</dbReference>